<gene>
    <name evidence="4" type="ORF">M407DRAFT_34166</name>
</gene>
<keyword evidence="5" id="KW-1185">Reference proteome</keyword>
<sequence>MTSEVPSPQKDEPPVTAFESDAEDSPADTKKSKSRFGGKLIRRLVGKKGKKDEAGGGQSKRRKQENASASDGDDEYEPTPMVPHVYNVNFPAPHPPASRFPEELKTYTKLFFVASVGIIGLALFWVFLTTLSSDVAAKVAEYSSELLHEINTCSELYLINKCHPETRVPAMATVCQQWERCMNKDPKNVSQLRVYAETVGEMFNGFVDELSFRSVMISLAFLALMALVLWWMAWMVSSIPRSHPAPAVHPSHPYPLHMLPPATPSRVPYPGAPLSLEDPSYPYNGAIAPEWRAWTPAPGGAIPQTPTQQRQKTAGN</sequence>
<dbReference type="OrthoDB" id="5961at2759"/>
<evidence type="ECO:0000313" key="5">
    <source>
        <dbReference type="Proteomes" id="UP000054248"/>
    </source>
</evidence>
<reference evidence="4 5" key="1">
    <citation type="submission" date="2014-04" db="EMBL/GenBank/DDBJ databases">
        <authorList>
            <consortium name="DOE Joint Genome Institute"/>
            <person name="Kuo A."/>
            <person name="Girlanda M."/>
            <person name="Perotto S."/>
            <person name="Kohler A."/>
            <person name="Nagy L.G."/>
            <person name="Floudas D."/>
            <person name="Copeland A."/>
            <person name="Barry K.W."/>
            <person name="Cichocki N."/>
            <person name="Veneault-Fourrey C."/>
            <person name="LaButti K."/>
            <person name="Lindquist E.A."/>
            <person name="Lipzen A."/>
            <person name="Lundell T."/>
            <person name="Morin E."/>
            <person name="Murat C."/>
            <person name="Sun H."/>
            <person name="Tunlid A."/>
            <person name="Henrissat B."/>
            <person name="Grigoriev I.V."/>
            <person name="Hibbett D.S."/>
            <person name="Martin F."/>
            <person name="Nordberg H.P."/>
            <person name="Cantor M.N."/>
            <person name="Hua S.X."/>
        </authorList>
    </citation>
    <scope>NUCLEOTIDE SEQUENCE [LARGE SCALE GENOMIC DNA]</scope>
    <source>
        <strain evidence="4 5">MUT 4182</strain>
    </source>
</reference>
<feature type="domain" description="Brl1/Brr6" evidence="3">
    <location>
        <begin position="104"/>
        <end position="228"/>
    </location>
</feature>
<keyword evidence="2" id="KW-0472">Membrane</keyword>
<feature type="transmembrane region" description="Helical" evidence="2">
    <location>
        <begin position="210"/>
        <end position="233"/>
    </location>
</feature>
<evidence type="ECO:0000256" key="1">
    <source>
        <dbReference type="SAM" id="MobiDB-lite"/>
    </source>
</evidence>
<evidence type="ECO:0000259" key="3">
    <source>
        <dbReference type="SMART" id="SM01042"/>
    </source>
</evidence>
<protein>
    <recommendedName>
        <fullName evidence="3">Brl1/Brr6 domain-containing protein</fullName>
    </recommendedName>
</protein>
<dbReference type="PANTHER" id="PTHR28136:SF1">
    <property type="entry name" value="NUCLEUS EXPORT PROTEIN BRL1"/>
    <property type="match status" value="1"/>
</dbReference>
<evidence type="ECO:0000256" key="2">
    <source>
        <dbReference type="SAM" id="Phobius"/>
    </source>
</evidence>
<keyword evidence="2" id="KW-0812">Transmembrane</keyword>
<dbReference type="GO" id="GO:0006998">
    <property type="term" value="P:nuclear envelope organization"/>
    <property type="evidence" value="ECO:0007669"/>
    <property type="project" value="InterPro"/>
</dbReference>
<evidence type="ECO:0000313" key="4">
    <source>
        <dbReference type="EMBL" id="KIO16190.1"/>
    </source>
</evidence>
<keyword evidence="2" id="KW-1133">Transmembrane helix</keyword>
<proteinExistence type="predicted"/>
<feature type="compositionally biased region" description="Polar residues" evidence="1">
    <location>
        <begin position="304"/>
        <end position="316"/>
    </location>
</feature>
<dbReference type="GO" id="GO:0055088">
    <property type="term" value="P:lipid homeostasis"/>
    <property type="evidence" value="ECO:0007669"/>
    <property type="project" value="InterPro"/>
</dbReference>
<dbReference type="EMBL" id="KN823641">
    <property type="protein sequence ID" value="KIO16190.1"/>
    <property type="molecule type" value="Genomic_DNA"/>
</dbReference>
<feature type="transmembrane region" description="Helical" evidence="2">
    <location>
        <begin position="110"/>
        <end position="128"/>
    </location>
</feature>
<dbReference type="Proteomes" id="UP000054248">
    <property type="component" value="Unassembled WGS sequence"/>
</dbReference>
<feature type="compositionally biased region" description="Basic residues" evidence="1">
    <location>
        <begin position="32"/>
        <end position="49"/>
    </location>
</feature>
<feature type="region of interest" description="Disordered" evidence="1">
    <location>
        <begin position="1"/>
        <end position="82"/>
    </location>
</feature>
<dbReference type="PANTHER" id="PTHR28136">
    <property type="entry name" value="NUCLEUS EXPORT PROTEIN BRR6"/>
    <property type="match status" value="1"/>
</dbReference>
<reference evidence="5" key="2">
    <citation type="submission" date="2015-01" db="EMBL/GenBank/DDBJ databases">
        <title>Evolutionary Origins and Diversification of the Mycorrhizal Mutualists.</title>
        <authorList>
            <consortium name="DOE Joint Genome Institute"/>
            <consortium name="Mycorrhizal Genomics Consortium"/>
            <person name="Kohler A."/>
            <person name="Kuo A."/>
            <person name="Nagy L.G."/>
            <person name="Floudas D."/>
            <person name="Copeland A."/>
            <person name="Barry K.W."/>
            <person name="Cichocki N."/>
            <person name="Veneault-Fourrey C."/>
            <person name="LaButti K."/>
            <person name="Lindquist E.A."/>
            <person name="Lipzen A."/>
            <person name="Lundell T."/>
            <person name="Morin E."/>
            <person name="Murat C."/>
            <person name="Riley R."/>
            <person name="Ohm R."/>
            <person name="Sun H."/>
            <person name="Tunlid A."/>
            <person name="Henrissat B."/>
            <person name="Grigoriev I.V."/>
            <person name="Hibbett D.S."/>
            <person name="Martin F."/>
        </authorList>
    </citation>
    <scope>NUCLEOTIDE SEQUENCE [LARGE SCALE GENOMIC DNA]</scope>
    <source>
        <strain evidence="5">MUT 4182</strain>
    </source>
</reference>
<accession>A0A0C3PP07</accession>
<dbReference type="InterPro" id="IPR018767">
    <property type="entry name" value="Brl1/Brr6_dom"/>
</dbReference>
<dbReference type="GO" id="GO:0031965">
    <property type="term" value="C:nuclear membrane"/>
    <property type="evidence" value="ECO:0007669"/>
    <property type="project" value="InterPro"/>
</dbReference>
<dbReference type="Pfam" id="PF10104">
    <property type="entry name" value="Brr6_like_C_C"/>
    <property type="match status" value="1"/>
</dbReference>
<dbReference type="AlphaFoldDB" id="A0A0C3PP07"/>
<organism evidence="4 5">
    <name type="scientific">Tulasnella calospora MUT 4182</name>
    <dbReference type="NCBI Taxonomy" id="1051891"/>
    <lineage>
        <taxon>Eukaryota</taxon>
        <taxon>Fungi</taxon>
        <taxon>Dikarya</taxon>
        <taxon>Basidiomycota</taxon>
        <taxon>Agaricomycotina</taxon>
        <taxon>Agaricomycetes</taxon>
        <taxon>Cantharellales</taxon>
        <taxon>Tulasnellaceae</taxon>
        <taxon>Tulasnella</taxon>
    </lineage>
</organism>
<name>A0A0C3PP07_9AGAM</name>
<dbReference type="SMART" id="SM01042">
    <property type="entry name" value="Brr6_like_C_C"/>
    <property type="match status" value="1"/>
</dbReference>
<dbReference type="HOGENOM" id="CLU_880538_0_0_1"/>
<dbReference type="InterPro" id="IPR040202">
    <property type="entry name" value="Brl1/Brr6"/>
</dbReference>
<feature type="region of interest" description="Disordered" evidence="1">
    <location>
        <begin position="294"/>
        <end position="316"/>
    </location>
</feature>